<evidence type="ECO:0000313" key="3">
    <source>
        <dbReference type="Proteomes" id="UP000255389"/>
    </source>
</evidence>
<dbReference type="AlphaFoldDB" id="A0A378WCW9"/>
<feature type="region of interest" description="Disordered" evidence="1">
    <location>
        <begin position="17"/>
        <end position="50"/>
    </location>
</feature>
<evidence type="ECO:0000313" key="2">
    <source>
        <dbReference type="EMBL" id="SUA31619.1"/>
    </source>
</evidence>
<accession>A0A378WCW9</accession>
<dbReference type="Proteomes" id="UP000255389">
    <property type="component" value="Unassembled WGS sequence"/>
</dbReference>
<protein>
    <submittedName>
        <fullName evidence="2">Uncharacterized protein</fullName>
    </submittedName>
</protein>
<evidence type="ECO:0000256" key="1">
    <source>
        <dbReference type="SAM" id="MobiDB-lite"/>
    </source>
</evidence>
<name>A0A378WCW9_MYCFO</name>
<reference evidence="2 3" key="1">
    <citation type="submission" date="2018-06" db="EMBL/GenBank/DDBJ databases">
        <authorList>
            <consortium name="Pathogen Informatics"/>
            <person name="Doyle S."/>
        </authorList>
    </citation>
    <scope>NUCLEOTIDE SEQUENCE [LARGE SCALE GENOMIC DNA]</scope>
    <source>
        <strain evidence="2 3">NCTC1542</strain>
    </source>
</reference>
<organism evidence="2 3">
    <name type="scientific">Mycolicibacterium fortuitum</name>
    <name type="common">Mycobacterium fortuitum</name>
    <dbReference type="NCBI Taxonomy" id="1766"/>
    <lineage>
        <taxon>Bacteria</taxon>
        <taxon>Bacillati</taxon>
        <taxon>Actinomycetota</taxon>
        <taxon>Actinomycetes</taxon>
        <taxon>Mycobacteriales</taxon>
        <taxon>Mycobacteriaceae</taxon>
        <taxon>Mycolicibacterium</taxon>
    </lineage>
</organism>
<proteinExistence type="predicted"/>
<sequence length="50" mass="5635">MHAKMLGPARQPFCGKCCGERTKTGNSKQKRAQRRADHQKFKADLAAGRY</sequence>
<gene>
    <name evidence="2" type="ORF">NCTC1542_06974</name>
</gene>
<dbReference type="EMBL" id="UGQY01000006">
    <property type="protein sequence ID" value="SUA31619.1"/>
    <property type="molecule type" value="Genomic_DNA"/>
</dbReference>
<feature type="compositionally biased region" description="Basic and acidic residues" evidence="1">
    <location>
        <begin position="34"/>
        <end position="43"/>
    </location>
</feature>